<accession>A0AAV4HU15</accession>
<proteinExistence type="predicted"/>
<keyword evidence="2" id="KW-1185">Reference proteome</keyword>
<protein>
    <submittedName>
        <fullName evidence="1">Reverse transcriptase</fullName>
    </submittedName>
</protein>
<gene>
    <name evidence="1" type="ORF">ElyMa_001083500</name>
</gene>
<name>A0AAV4HU15_9GAST</name>
<organism evidence="1 2">
    <name type="scientific">Elysia marginata</name>
    <dbReference type="NCBI Taxonomy" id="1093978"/>
    <lineage>
        <taxon>Eukaryota</taxon>
        <taxon>Metazoa</taxon>
        <taxon>Spiralia</taxon>
        <taxon>Lophotrochozoa</taxon>
        <taxon>Mollusca</taxon>
        <taxon>Gastropoda</taxon>
        <taxon>Heterobranchia</taxon>
        <taxon>Euthyneura</taxon>
        <taxon>Panpulmonata</taxon>
        <taxon>Sacoglossa</taxon>
        <taxon>Placobranchoidea</taxon>
        <taxon>Plakobranchidae</taxon>
        <taxon>Elysia</taxon>
    </lineage>
</organism>
<dbReference type="GO" id="GO:0003964">
    <property type="term" value="F:RNA-directed DNA polymerase activity"/>
    <property type="evidence" value="ECO:0007669"/>
    <property type="project" value="UniProtKB-KW"/>
</dbReference>
<evidence type="ECO:0000313" key="2">
    <source>
        <dbReference type="Proteomes" id="UP000762676"/>
    </source>
</evidence>
<dbReference type="EMBL" id="BMAT01002195">
    <property type="protein sequence ID" value="GFS00946.1"/>
    <property type="molecule type" value="Genomic_DNA"/>
</dbReference>
<evidence type="ECO:0000313" key="1">
    <source>
        <dbReference type="EMBL" id="GFS00946.1"/>
    </source>
</evidence>
<dbReference type="Proteomes" id="UP000762676">
    <property type="component" value="Unassembled WGS sequence"/>
</dbReference>
<keyword evidence="1" id="KW-0548">Nucleotidyltransferase</keyword>
<sequence>MNHVPEDIQLMVDDYCSGFGMMFSTRDYTTNWINLEVGIAKGCTISPTVRDGHGSYTESRREYCRPSQSSRRMFGATSTSIHG</sequence>
<keyword evidence="1" id="KW-0808">Transferase</keyword>
<keyword evidence="1" id="KW-0695">RNA-directed DNA polymerase</keyword>
<comment type="caution">
    <text evidence="1">The sequence shown here is derived from an EMBL/GenBank/DDBJ whole genome shotgun (WGS) entry which is preliminary data.</text>
</comment>
<dbReference type="AlphaFoldDB" id="A0AAV4HU15"/>
<reference evidence="1 2" key="1">
    <citation type="journal article" date="2021" name="Elife">
        <title>Chloroplast acquisition without the gene transfer in kleptoplastic sea slugs, Plakobranchus ocellatus.</title>
        <authorList>
            <person name="Maeda T."/>
            <person name="Takahashi S."/>
            <person name="Yoshida T."/>
            <person name="Shimamura S."/>
            <person name="Takaki Y."/>
            <person name="Nagai Y."/>
            <person name="Toyoda A."/>
            <person name="Suzuki Y."/>
            <person name="Arimoto A."/>
            <person name="Ishii H."/>
            <person name="Satoh N."/>
            <person name="Nishiyama T."/>
            <person name="Hasebe M."/>
            <person name="Maruyama T."/>
            <person name="Minagawa J."/>
            <person name="Obokata J."/>
            <person name="Shigenobu S."/>
        </authorList>
    </citation>
    <scope>NUCLEOTIDE SEQUENCE [LARGE SCALE GENOMIC DNA]</scope>
</reference>